<feature type="compositionally biased region" description="Basic and acidic residues" evidence="2">
    <location>
        <begin position="595"/>
        <end position="626"/>
    </location>
</feature>
<dbReference type="STRING" id="1121409.SAMN02745124_00154"/>
<dbReference type="Proteomes" id="UP000184139">
    <property type="component" value="Unassembled WGS sequence"/>
</dbReference>
<evidence type="ECO:0000259" key="3">
    <source>
        <dbReference type="Pfam" id="PF10145"/>
    </source>
</evidence>
<evidence type="ECO:0000256" key="2">
    <source>
        <dbReference type="SAM" id="MobiDB-lite"/>
    </source>
</evidence>
<proteinExistence type="predicted"/>
<evidence type="ECO:0000313" key="4">
    <source>
        <dbReference type="EMBL" id="SHH33283.1"/>
    </source>
</evidence>
<evidence type="ECO:0000256" key="1">
    <source>
        <dbReference type="ARBA" id="ARBA00022612"/>
    </source>
</evidence>
<name>A0A1M5S5P3_9BACT</name>
<dbReference type="NCBIfam" id="TIGR01760">
    <property type="entry name" value="tape_meas_TP901"/>
    <property type="match status" value="1"/>
</dbReference>
<gene>
    <name evidence="4" type="ORF">SAMN02745124_00154</name>
</gene>
<feature type="compositionally biased region" description="Basic and acidic residues" evidence="2">
    <location>
        <begin position="814"/>
        <end position="823"/>
    </location>
</feature>
<keyword evidence="5" id="KW-1185">Reference proteome</keyword>
<dbReference type="Pfam" id="PF10145">
    <property type="entry name" value="PhageMin_Tail"/>
    <property type="match status" value="1"/>
</dbReference>
<feature type="region of interest" description="Disordered" evidence="2">
    <location>
        <begin position="43"/>
        <end position="68"/>
    </location>
</feature>
<dbReference type="EMBL" id="FQXS01000001">
    <property type="protein sequence ID" value="SHH33283.1"/>
    <property type="molecule type" value="Genomic_DNA"/>
</dbReference>
<dbReference type="PANTHER" id="PTHR37813:SF1">
    <property type="entry name" value="FELS-2 PROPHAGE PROTEIN"/>
    <property type="match status" value="1"/>
</dbReference>
<organism evidence="4 5">
    <name type="scientific">Desulfofustis glycolicus DSM 9705</name>
    <dbReference type="NCBI Taxonomy" id="1121409"/>
    <lineage>
        <taxon>Bacteria</taxon>
        <taxon>Pseudomonadati</taxon>
        <taxon>Thermodesulfobacteriota</taxon>
        <taxon>Desulfobulbia</taxon>
        <taxon>Desulfobulbales</taxon>
        <taxon>Desulfocapsaceae</taxon>
        <taxon>Desulfofustis</taxon>
    </lineage>
</organism>
<dbReference type="OrthoDB" id="8019720at2"/>
<sequence>MNANEHLELFLTLNTEAFKKALGDTGAAVGAMSGKAGTALGGMSSGAEGAGKSVKRLGDSAATGGKKVEKLGEKARKAEVDTSVLGRTAETVTAKLTKFLAGLAAIGKPVLEAAGFERKMAEIGAITGAATDTLDKMSKRAQELGRQTEFSAVQAAEGMKMLSMAGLTAEQSIAAIGPALDLALVGGIELGASADYITNIMGGMGLSIGDLSRITDVLANTSTRSNSTVTELAEAMKYAAPAAAALGVPLETAAAAMGVLHDNGIKGTMAGTSMRTMLAKLASQTGEAEETLRRMGVQVARNNDGSVDFVATMQRLRDANMGLAEANKIFGTEAGTAAIVMSRQIDSVERLAKANEDAAGKAREMAKLINDNLTGSWLNFQSAVSGLAIALGTHLLPVLAGVLDGLTGMLNMITDLATAYPGITKVVVLLVAALVTLKGAALAARLAMLAIGGVKGPLKALSPVLKLLGVDMAALASKANLLSKAKLSGWASAAMGQLGKLKGVLTSSVGSVGLLSKAFGVLGAATAGWAVGTWANKEFAIVQKAGVGMAYSLDRIGLAAQKMWAILTGGDVEAVNRKIEIAKDALDKSYEEIDRKDRERKEAKDKEEEETTADRAKKEAEAKPETEPVTEAPVLDTEAAEKKKDPFATYLTDKEAARKKQEADDVWRKKQGLPSRAEEKAAADPETKAQAEAEAAEAAREKARKKEESDRKKAAASEKAANDEAELERRMKAAEEEKYRLAEQKKREEEQRREKEALEDEATAQERAARKKKTGHGYAPKADAAQEPIEKKQFEPIGKAADETSQAVEQAAEQSERAYRDSQEAMLADSTADARAAAETDALDQSKTGWQTYADNVKRIQDDIAGREKSLADELNQLGGRHRSEEQGWRAKAKAAKEYQKAAEEAMKAGNLEEAQALADQAKDAYRGLAGGAGKVGAAQGDRAAFMGVKSAGELGLAISKALQQTAAKNALQALPADAGLGDLGATVRGRLAAIADGQGGAGGGTTGTGGAAKVHELRFAGGSLRGGEQDVEALLQVLAKAGMTTA</sequence>
<accession>A0A1M5S5P3</accession>
<dbReference type="AlphaFoldDB" id="A0A1M5S5P3"/>
<dbReference type="PANTHER" id="PTHR37813">
    <property type="entry name" value="FELS-2 PROPHAGE PROTEIN"/>
    <property type="match status" value="1"/>
</dbReference>
<protein>
    <submittedName>
        <fullName evidence="4">Phage tail tape measure protein, TP901 family, core region</fullName>
    </submittedName>
</protein>
<keyword evidence="1" id="KW-1188">Viral release from host cell</keyword>
<feature type="compositionally biased region" description="Basic and acidic residues" evidence="2">
    <location>
        <begin position="676"/>
        <end position="756"/>
    </location>
</feature>
<reference evidence="4 5" key="1">
    <citation type="submission" date="2016-11" db="EMBL/GenBank/DDBJ databases">
        <authorList>
            <person name="Jaros S."/>
            <person name="Januszkiewicz K."/>
            <person name="Wedrychowicz H."/>
        </authorList>
    </citation>
    <scope>NUCLEOTIDE SEQUENCE [LARGE SCALE GENOMIC DNA]</scope>
    <source>
        <strain evidence="4 5">DSM 9705</strain>
    </source>
</reference>
<evidence type="ECO:0000313" key="5">
    <source>
        <dbReference type="Proteomes" id="UP000184139"/>
    </source>
</evidence>
<feature type="domain" description="Phage tail tape measure protein" evidence="3">
    <location>
        <begin position="139"/>
        <end position="327"/>
    </location>
</feature>
<dbReference type="RefSeq" id="WP_073372921.1">
    <property type="nucleotide sequence ID" value="NZ_FQXS01000001.1"/>
</dbReference>
<feature type="region of interest" description="Disordered" evidence="2">
    <location>
        <begin position="595"/>
        <end position="843"/>
    </location>
</feature>
<dbReference type="InterPro" id="IPR010090">
    <property type="entry name" value="Phage_tape_meas"/>
</dbReference>
<feature type="compositionally biased region" description="Basic and acidic residues" evidence="2">
    <location>
        <begin position="639"/>
        <end position="668"/>
    </location>
</feature>
<feature type="compositionally biased region" description="Low complexity" evidence="2">
    <location>
        <begin position="825"/>
        <end position="840"/>
    </location>
</feature>